<feature type="non-terminal residue" evidence="1">
    <location>
        <position position="99"/>
    </location>
</feature>
<proteinExistence type="predicted"/>
<name>A0A7J8WMF9_GOSAI</name>
<dbReference type="EMBL" id="JABFAA010000002">
    <property type="protein sequence ID" value="MBA0675779.1"/>
    <property type="molecule type" value="Genomic_DNA"/>
</dbReference>
<comment type="caution">
    <text evidence="1">The sequence shown here is derived from an EMBL/GenBank/DDBJ whole genome shotgun (WGS) entry which is preliminary data.</text>
</comment>
<dbReference type="AlphaFoldDB" id="A0A7J8WMF9"/>
<evidence type="ECO:0000313" key="2">
    <source>
        <dbReference type="Proteomes" id="UP000593577"/>
    </source>
</evidence>
<dbReference type="Proteomes" id="UP000593577">
    <property type="component" value="Unassembled WGS sequence"/>
</dbReference>
<protein>
    <submittedName>
        <fullName evidence="1">Uncharacterized protein</fullName>
    </submittedName>
</protein>
<organism evidence="1 2">
    <name type="scientific">Gossypium aridum</name>
    <name type="common">American cotton</name>
    <name type="synonym">Erioxylum aridum</name>
    <dbReference type="NCBI Taxonomy" id="34290"/>
    <lineage>
        <taxon>Eukaryota</taxon>
        <taxon>Viridiplantae</taxon>
        <taxon>Streptophyta</taxon>
        <taxon>Embryophyta</taxon>
        <taxon>Tracheophyta</taxon>
        <taxon>Spermatophyta</taxon>
        <taxon>Magnoliopsida</taxon>
        <taxon>eudicotyledons</taxon>
        <taxon>Gunneridae</taxon>
        <taxon>Pentapetalae</taxon>
        <taxon>rosids</taxon>
        <taxon>malvids</taxon>
        <taxon>Malvales</taxon>
        <taxon>Malvaceae</taxon>
        <taxon>Malvoideae</taxon>
        <taxon>Gossypium</taxon>
    </lineage>
</organism>
<keyword evidence="2" id="KW-1185">Reference proteome</keyword>
<accession>A0A7J8WMF9</accession>
<evidence type="ECO:0000313" key="1">
    <source>
        <dbReference type="EMBL" id="MBA0675779.1"/>
    </source>
</evidence>
<reference evidence="1 2" key="1">
    <citation type="journal article" date="2019" name="Genome Biol. Evol.">
        <title>Insights into the evolution of the New World diploid cottons (Gossypium, subgenus Houzingenia) based on genome sequencing.</title>
        <authorList>
            <person name="Grover C.E."/>
            <person name="Arick M.A. 2nd"/>
            <person name="Thrash A."/>
            <person name="Conover J.L."/>
            <person name="Sanders W.S."/>
            <person name="Peterson D.G."/>
            <person name="Frelichowski J.E."/>
            <person name="Scheffler J.A."/>
            <person name="Scheffler B.E."/>
            <person name="Wendel J.F."/>
        </authorList>
    </citation>
    <scope>NUCLEOTIDE SEQUENCE [LARGE SCALE GENOMIC DNA]</scope>
    <source>
        <strain evidence="1">185</strain>
        <tissue evidence="1">Leaf</tissue>
    </source>
</reference>
<gene>
    <name evidence="1" type="ORF">Goari_017304</name>
</gene>
<sequence>MVRLKDVKTRKKEENDLENPFVSQCHMVDCIGVRIDQRLVIRCQTSIDETKDDLYISLGTREKGILFLLPRLDLLQPYHSALHPTRRNRITSPSSFAPC</sequence>